<protein>
    <recommendedName>
        <fullName evidence="3">DUF4258 domain-containing protein</fullName>
    </recommendedName>
</protein>
<organism evidence="1 2">
    <name type="scientific">candidate division WOR-1 bacterium DG_54_3</name>
    <dbReference type="NCBI Taxonomy" id="1703775"/>
    <lineage>
        <taxon>Bacteria</taxon>
        <taxon>Bacillati</taxon>
        <taxon>Saganbacteria</taxon>
    </lineage>
</organism>
<reference evidence="1 2" key="1">
    <citation type="journal article" date="2015" name="Microbiome">
        <title>Genomic resolution of linkages in carbon, nitrogen, and sulfur cycling among widespread estuary sediment bacteria.</title>
        <authorList>
            <person name="Baker B.J."/>
            <person name="Lazar C.S."/>
            <person name="Teske A.P."/>
            <person name="Dick G.J."/>
        </authorList>
    </citation>
    <scope>NUCLEOTIDE SEQUENCE [LARGE SCALE GENOMIC DNA]</scope>
    <source>
        <strain evidence="1">DG_54_3</strain>
    </source>
</reference>
<accession>A0A0S7XLH1</accession>
<proteinExistence type="predicted"/>
<dbReference type="EMBL" id="LIZX01000248">
    <property type="protein sequence ID" value="KPJ63027.1"/>
    <property type="molecule type" value="Genomic_DNA"/>
</dbReference>
<name>A0A0S7XLH1_UNCSA</name>
<sequence>MPKKIFKEAKQHYYDSSTRHYVAVHKLRFNNKLREIAVTYDKKGEVIEIITIHPLKVYQKIARINSGRWRRI</sequence>
<evidence type="ECO:0008006" key="3">
    <source>
        <dbReference type="Google" id="ProtNLM"/>
    </source>
</evidence>
<dbReference type="AlphaFoldDB" id="A0A0S7XLH1"/>
<evidence type="ECO:0000313" key="1">
    <source>
        <dbReference type="EMBL" id="KPJ63027.1"/>
    </source>
</evidence>
<evidence type="ECO:0000313" key="2">
    <source>
        <dbReference type="Proteomes" id="UP000051861"/>
    </source>
</evidence>
<comment type="caution">
    <text evidence="1">The sequence shown here is derived from an EMBL/GenBank/DDBJ whole genome shotgun (WGS) entry which is preliminary data.</text>
</comment>
<gene>
    <name evidence="1" type="ORF">AMJ44_14875</name>
</gene>
<dbReference type="Proteomes" id="UP000051861">
    <property type="component" value="Unassembled WGS sequence"/>
</dbReference>